<dbReference type="InterPro" id="IPR008728">
    <property type="entry name" value="Elongator_complex_protein_4"/>
</dbReference>
<keyword evidence="7" id="KW-0819">tRNA processing</keyword>
<dbReference type="GO" id="GO:0033588">
    <property type="term" value="C:elongator holoenzyme complex"/>
    <property type="evidence" value="ECO:0007669"/>
    <property type="project" value="InterPro"/>
</dbReference>
<keyword evidence="10" id="KW-0496">Mitochondrion</keyword>
<gene>
    <name evidence="9" type="ORF">PBRA_003070</name>
    <name evidence="10" type="ORF">PLBR_LOCUS2764</name>
</gene>
<evidence type="ECO:0000256" key="5">
    <source>
        <dbReference type="ARBA" id="ARBA00020265"/>
    </source>
</evidence>
<evidence type="ECO:0000313" key="11">
    <source>
        <dbReference type="Proteomes" id="UP000039324"/>
    </source>
</evidence>
<accession>A0A0G4J6W4</accession>
<keyword evidence="8" id="KW-0539">Nucleus</keyword>
<evidence type="ECO:0000256" key="7">
    <source>
        <dbReference type="ARBA" id="ARBA00022694"/>
    </source>
</evidence>
<comment type="similarity">
    <text evidence="4">Belongs to the ELP4 family.</text>
</comment>
<name>A0A0G4J6W4_PLABS</name>
<dbReference type="OrthoDB" id="289162at2759"/>
<dbReference type="Gene3D" id="3.40.50.300">
    <property type="entry name" value="P-loop containing nucleotide triphosphate hydrolases"/>
    <property type="match status" value="1"/>
</dbReference>
<dbReference type="UniPathway" id="UPA00988"/>
<dbReference type="PANTHER" id="PTHR12896:SF1">
    <property type="entry name" value="ELONGATOR COMPLEX PROTEIN 4"/>
    <property type="match status" value="1"/>
</dbReference>
<comment type="pathway">
    <text evidence="3">tRNA modification; 5-methoxycarbonylmethyl-2-thiouridine-tRNA biosynthesis.</text>
</comment>
<evidence type="ECO:0000313" key="9">
    <source>
        <dbReference type="EMBL" id="CEP03310.1"/>
    </source>
</evidence>
<dbReference type="Proteomes" id="UP000290189">
    <property type="component" value="Unassembled WGS sequence"/>
</dbReference>
<reference evidence="9 11" key="1">
    <citation type="submission" date="2015-02" db="EMBL/GenBank/DDBJ databases">
        <authorList>
            <person name="Chooi Y.-H."/>
        </authorList>
    </citation>
    <scope>NUCLEOTIDE SEQUENCE [LARGE SCALE GENOMIC DNA]</scope>
    <source>
        <strain evidence="9">E3</strain>
    </source>
</reference>
<dbReference type="InterPro" id="IPR027417">
    <property type="entry name" value="P-loop_NTPase"/>
</dbReference>
<dbReference type="CDD" id="cd19494">
    <property type="entry name" value="Elp4"/>
    <property type="match status" value="1"/>
</dbReference>
<sequence>MSSLFRRGRSTGVVGAPIDGVRRASNGLYVTSTGISDLDHAVGGGVPVGSIVLLQQDEPSAYYLTFLRCFLAEGVARGHCVVDASVGESPADSLPFVVTSGKKASKRVTVNDKFKIARRYGHLVDPRAGPSALAPAHNSLSFDLNLPMQEEIVDANRPLRIDVSSFPLDSDLIERIRSQLINRRCGPGGTLGRIVLHSVRPVTDTRAFLRFLHVVRALARSHFAVVVVSLPTYLMQSDHVERISAMFDTILDLHSFVGRRSPYGPSHDGLVQIRRLPTMNTWNVIRPESIEFLFKIRKSEVVVERVSMPVDSSSRAGDAPSAIAAPSACSGDLPVQLQF</sequence>
<evidence type="ECO:0000256" key="6">
    <source>
        <dbReference type="ARBA" id="ARBA00022490"/>
    </source>
</evidence>
<dbReference type="Pfam" id="PF05625">
    <property type="entry name" value="PAXNEB"/>
    <property type="match status" value="1"/>
</dbReference>
<comment type="subcellular location">
    <subcellularLocation>
        <location evidence="2">Cytoplasm</location>
    </subcellularLocation>
    <subcellularLocation>
        <location evidence="1">Nucleus</location>
    </subcellularLocation>
</comment>
<evidence type="ECO:0000256" key="2">
    <source>
        <dbReference type="ARBA" id="ARBA00004496"/>
    </source>
</evidence>
<evidence type="ECO:0000256" key="8">
    <source>
        <dbReference type="ARBA" id="ARBA00023242"/>
    </source>
</evidence>
<dbReference type="GO" id="GO:0008023">
    <property type="term" value="C:transcription elongation factor complex"/>
    <property type="evidence" value="ECO:0007669"/>
    <property type="project" value="TreeGrafter"/>
</dbReference>
<evidence type="ECO:0000313" key="12">
    <source>
        <dbReference type="Proteomes" id="UP000290189"/>
    </source>
</evidence>
<evidence type="ECO:0000313" key="10">
    <source>
        <dbReference type="EMBL" id="SPQ95549.1"/>
    </source>
</evidence>
<dbReference type="PANTHER" id="PTHR12896">
    <property type="entry name" value="PAX6 NEIGHBOR PROTEIN PAXNEB"/>
    <property type="match status" value="1"/>
</dbReference>
<evidence type="ECO:0000256" key="4">
    <source>
        <dbReference type="ARBA" id="ARBA00007573"/>
    </source>
</evidence>
<keyword evidence="6" id="KW-0963">Cytoplasm</keyword>
<evidence type="ECO:0000256" key="1">
    <source>
        <dbReference type="ARBA" id="ARBA00004123"/>
    </source>
</evidence>
<organism evidence="9 11">
    <name type="scientific">Plasmodiophora brassicae</name>
    <name type="common">Clubroot disease agent</name>
    <dbReference type="NCBI Taxonomy" id="37360"/>
    <lineage>
        <taxon>Eukaryota</taxon>
        <taxon>Sar</taxon>
        <taxon>Rhizaria</taxon>
        <taxon>Endomyxa</taxon>
        <taxon>Phytomyxea</taxon>
        <taxon>Plasmodiophorida</taxon>
        <taxon>Plasmodiophoridae</taxon>
        <taxon>Plasmodiophora</taxon>
    </lineage>
</organism>
<dbReference type="EMBL" id="OVEO01000004">
    <property type="protein sequence ID" value="SPQ95549.1"/>
    <property type="molecule type" value="Genomic_DNA"/>
</dbReference>
<dbReference type="GO" id="GO:0002098">
    <property type="term" value="P:tRNA wobble uridine modification"/>
    <property type="evidence" value="ECO:0007669"/>
    <property type="project" value="InterPro"/>
</dbReference>
<dbReference type="Proteomes" id="UP000039324">
    <property type="component" value="Unassembled WGS sequence"/>
</dbReference>
<dbReference type="STRING" id="37360.A0A0G4J6W4"/>
<dbReference type="AlphaFoldDB" id="A0A0G4J6W4"/>
<keyword evidence="11" id="KW-1185">Reference proteome</keyword>
<proteinExistence type="inferred from homology"/>
<reference evidence="10 12" key="2">
    <citation type="submission" date="2018-03" db="EMBL/GenBank/DDBJ databases">
        <authorList>
            <person name="Fogelqvist J."/>
        </authorList>
    </citation>
    <scope>NUCLEOTIDE SEQUENCE [LARGE SCALE GENOMIC DNA]</scope>
</reference>
<evidence type="ECO:0000256" key="3">
    <source>
        <dbReference type="ARBA" id="ARBA00005043"/>
    </source>
</evidence>
<geneLocation type="mitochondrion" evidence="10"/>
<dbReference type="GO" id="GO:0005737">
    <property type="term" value="C:cytoplasm"/>
    <property type="evidence" value="ECO:0007669"/>
    <property type="project" value="UniProtKB-SubCell"/>
</dbReference>
<dbReference type="EMBL" id="CDSF01000144">
    <property type="protein sequence ID" value="CEP03310.1"/>
    <property type="molecule type" value="Genomic_DNA"/>
</dbReference>
<protein>
    <recommendedName>
        <fullName evidence="5">Elongator complex protein 4</fullName>
    </recommendedName>
</protein>